<dbReference type="CDD" id="cd04084">
    <property type="entry name" value="CBM6_xylanase-like"/>
    <property type="match status" value="1"/>
</dbReference>
<dbReference type="Pfam" id="PF02837">
    <property type="entry name" value="Glyco_hydro_2_N"/>
    <property type="match status" value="1"/>
</dbReference>
<dbReference type="InterPro" id="IPR006104">
    <property type="entry name" value="Glyco_hydro_2_N"/>
</dbReference>
<dbReference type="InterPro" id="IPR032311">
    <property type="entry name" value="DUF4982"/>
</dbReference>
<reference evidence="9 10" key="1">
    <citation type="submission" date="2021-10" db="EMBL/GenBank/DDBJ databases">
        <title>Anaerobic single-cell dispensing facilitates the cultivation of human gut bacteria.</title>
        <authorList>
            <person name="Afrizal A."/>
        </authorList>
    </citation>
    <scope>NUCLEOTIDE SEQUENCE [LARGE SCALE GENOMIC DNA]</scope>
    <source>
        <strain evidence="9 10">CLA-AA-H273</strain>
    </source>
</reference>
<dbReference type="Pfam" id="PF16355">
    <property type="entry name" value="DUF4982"/>
    <property type="match status" value="1"/>
</dbReference>
<gene>
    <name evidence="9" type="ORF">LKD75_12765</name>
</gene>
<dbReference type="Pfam" id="PF18565">
    <property type="entry name" value="Glyco_hydro2_C5"/>
    <property type="match status" value="1"/>
</dbReference>
<dbReference type="Gene3D" id="2.60.40.10">
    <property type="entry name" value="Immunoglobulins"/>
    <property type="match status" value="3"/>
</dbReference>
<dbReference type="PRINTS" id="PR00132">
    <property type="entry name" value="GLHYDRLASE2"/>
</dbReference>
<dbReference type="GO" id="GO:0004553">
    <property type="term" value="F:hydrolase activity, hydrolyzing O-glycosyl compounds"/>
    <property type="evidence" value="ECO:0007669"/>
    <property type="project" value="InterPro"/>
</dbReference>
<dbReference type="InterPro" id="IPR006102">
    <property type="entry name" value="Ig-like_GH2"/>
</dbReference>
<accession>A0AAE3D910</accession>
<dbReference type="Gene3D" id="3.20.20.80">
    <property type="entry name" value="Glycosidases"/>
    <property type="match status" value="1"/>
</dbReference>
<evidence type="ECO:0000259" key="7">
    <source>
        <dbReference type="Pfam" id="PF16355"/>
    </source>
</evidence>
<dbReference type="PANTHER" id="PTHR42732:SF1">
    <property type="entry name" value="BETA-MANNOSIDASE"/>
    <property type="match status" value="1"/>
</dbReference>
<dbReference type="Pfam" id="PF00703">
    <property type="entry name" value="Glyco_hydro_2"/>
    <property type="match status" value="1"/>
</dbReference>
<name>A0AAE3D910_9FIRM</name>
<evidence type="ECO:0000259" key="5">
    <source>
        <dbReference type="Pfam" id="PF02836"/>
    </source>
</evidence>
<dbReference type="RefSeq" id="WP_227733608.1">
    <property type="nucleotide sequence ID" value="NZ_JAJEPV010000033.1"/>
</dbReference>
<evidence type="ECO:0000256" key="2">
    <source>
        <dbReference type="ARBA" id="ARBA00022801"/>
    </source>
</evidence>
<dbReference type="InterPro" id="IPR023232">
    <property type="entry name" value="Glyco_hydro_2_AS"/>
</dbReference>
<dbReference type="InterPro" id="IPR036156">
    <property type="entry name" value="Beta-gal/glucu_dom_sf"/>
</dbReference>
<dbReference type="InterPro" id="IPR006103">
    <property type="entry name" value="Glyco_hydro_2_cat"/>
</dbReference>
<feature type="domain" description="Glycoside hydrolase family 2 immunoglobulin-like beta-sandwich" evidence="4">
    <location>
        <begin position="191"/>
        <end position="272"/>
    </location>
</feature>
<dbReference type="InterPro" id="IPR008979">
    <property type="entry name" value="Galactose-bd-like_sf"/>
</dbReference>
<feature type="domain" description="DUF4982" evidence="7">
    <location>
        <begin position="630"/>
        <end position="692"/>
    </location>
</feature>
<protein>
    <submittedName>
        <fullName evidence="9">DUF4982 domain-containing protein</fullName>
    </submittedName>
</protein>
<dbReference type="Proteomes" id="UP001197795">
    <property type="component" value="Unassembled WGS sequence"/>
</dbReference>
<keyword evidence="2" id="KW-0378">Hydrolase</keyword>
<dbReference type="PANTHER" id="PTHR42732">
    <property type="entry name" value="BETA-GALACTOSIDASE"/>
    <property type="match status" value="1"/>
</dbReference>
<keyword evidence="10" id="KW-1185">Reference proteome</keyword>
<sequence length="1221" mass="138018">MNSRTLWNDNWYFAKTALDVEWEDRALWEREMQPADLPHDWLIYDTKNLYEDSIGWYRKKFVYSASGVKRAGEAAQENLREQSNSVAGNACTTCDERVILRFEGVYMDSSIYINGVCLGDWKYGYSTFDWDITDHLREGENEVVLRVTFQAPNSRWYSGAGIYRNVWMIRLPETHIPLDGIYTSSVETENGYDLTIDTELEWGAITENYELEYCLHYAGDSKNSAETENREIFRVKQPLAGGQEKTSVAIPVDNPRKWDITDPYLYDLTVRLCKLPMNDGENGAGEALQKTEITQEEHLRIGFRTMQFDPARGFLLNGRKVRLNGACDHHDLGALGAAFHKEAMRRKFELMRSMGVNAVRTSHNMPAVELMELADEMGFLIVSEAFDMWEMAKNPYDYARFFKEWMEKDVRSWIRRDRNHPSVIMWSIGNEIPDTHADAHGQEITRSLLAAVRKWDYRKVAPVTIGSNYMPWENAQKCADIVKVAGYNYAEKYYAEHHEKHPDWIIYGSETSSVVQSRGVYHFPLERANLIEADEQCSALGNSTTSWAAKNTEYCITMDRDTPYSCGQFIWTAIDYIGEPTPYQTKNSYFGQMDTAGFPKDSYYVFRSEWTDGKKDPMIHVYPYWDFNPGQQVDVRITSNAPEVELFVNGVSQGKQQIDHQKGTVLQPSWKVPYAPGSICAVAYDETGREIARQERHSFGNTDHYVLKANKSALHADGEDMIFVEISAEDRDGYPVENASDYVRVTVEGAGRLVGLDNGDSADYDAYKGTVRKLFQGKLLAMIAAKTTPGEIRVTVEDAWAATVNSMTNETGTGTATAAAGHRTATVTLQAVEAPIRPGVCATEENREYPPAFVDPGFVPVRKLEMSAPYMRLTPEKPYVLLHTRIYPMEATDRKLLWSITDASGIPSPVAKLEELEDGESIRITGVSDGSFQVRCMTCNGTTNIKMISQLDFAVEGMGQTFHSPYEPVTGISYVGSFGGDVSRGVENSAGTDKAQPTGLVYEALDFGEFGSDEITLSIFANDNDPHRIQIWKGEPEESGSGTQGTLVGEITYQKPGIWEVFQPDTFVLPRRLKGVTKLTMVSEDKIFLKEFHFTRQEKAYARLSALTDGVTYGDSFVRTGDAVEQIGNNVSLEFTDMNFGEAGTDSIVICGRTPLQQNTIQLRFTDGATQVLPFPHSEEYRELRFPLERVTGEQNVTFVFLPGCNFDFKWFRFEKSGYEE</sequence>
<dbReference type="InterPro" id="IPR040605">
    <property type="entry name" value="Glyco_hydro2_dom5"/>
</dbReference>
<dbReference type="PROSITE" id="PS00608">
    <property type="entry name" value="GLYCOSYL_HYDROL_F2_2"/>
    <property type="match status" value="1"/>
</dbReference>
<evidence type="ECO:0000259" key="6">
    <source>
        <dbReference type="Pfam" id="PF02837"/>
    </source>
</evidence>
<evidence type="ECO:0000313" key="10">
    <source>
        <dbReference type="Proteomes" id="UP001197795"/>
    </source>
</evidence>
<evidence type="ECO:0000259" key="4">
    <source>
        <dbReference type="Pfam" id="PF00703"/>
    </source>
</evidence>
<comment type="caution">
    <text evidence="9">The sequence shown here is derived from an EMBL/GenBank/DDBJ whole genome shotgun (WGS) entry which is preliminary data.</text>
</comment>
<dbReference type="InterPro" id="IPR006101">
    <property type="entry name" value="Glyco_hydro_2"/>
</dbReference>
<keyword evidence="3" id="KW-0326">Glycosidase</keyword>
<dbReference type="InterPro" id="IPR017853">
    <property type="entry name" value="GH"/>
</dbReference>
<feature type="domain" description="Glycosyl hydrolases family 2 sugar binding" evidence="6">
    <location>
        <begin position="96"/>
        <end position="172"/>
    </location>
</feature>
<dbReference type="SUPFAM" id="SSF51445">
    <property type="entry name" value="(Trans)glycosidases"/>
    <property type="match status" value="1"/>
</dbReference>
<evidence type="ECO:0000313" key="9">
    <source>
        <dbReference type="EMBL" id="MCC2120450.1"/>
    </source>
</evidence>
<dbReference type="SUPFAM" id="SSF49303">
    <property type="entry name" value="beta-Galactosidase/glucuronidase domain"/>
    <property type="match status" value="1"/>
</dbReference>
<evidence type="ECO:0000256" key="1">
    <source>
        <dbReference type="ARBA" id="ARBA00007401"/>
    </source>
</evidence>
<dbReference type="Gene3D" id="2.60.120.260">
    <property type="entry name" value="Galactose-binding domain-like"/>
    <property type="match status" value="2"/>
</dbReference>
<comment type="similarity">
    <text evidence="1">Belongs to the glycosyl hydrolase 2 family.</text>
</comment>
<dbReference type="SUPFAM" id="SSF49785">
    <property type="entry name" value="Galactose-binding domain-like"/>
    <property type="match status" value="1"/>
</dbReference>
<dbReference type="AlphaFoldDB" id="A0AAE3D910"/>
<organism evidence="9 10">
    <name type="scientific">Waltera acetigignens</name>
    <dbReference type="NCBI Taxonomy" id="2981769"/>
    <lineage>
        <taxon>Bacteria</taxon>
        <taxon>Bacillati</taxon>
        <taxon>Bacillota</taxon>
        <taxon>Clostridia</taxon>
        <taxon>Lachnospirales</taxon>
        <taxon>Lachnospiraceae</taxon>
        <taxon>Waltera</taxon>
    </lineage>
</organism>
<dbReference type="GO" id="GO:0005975">
    <property type="term" value="P:carbohydrate metabolic process"/>
    <property type="evidence" value="ECO:0007669"/>
    <property type="project" value="InterPro"/>
</dbReference>
<proteinExistence type="inferred from homology"/>
<dbReference type="EMBL" id="JAJEPV010000033">
    <property type="protein sequence ID" value="MCC2120450.1"/>
    <property type="molecule type" value="Genomic_DNA"/>
</dbReference>
<feature type="domain" description="Glycoside hydrolase family 2 catalytic" evidence="5">
    <location>
        <begin position="314"/>
        <end position="476"/>
    </location>
</feature>
<dbReference type="InterPro" id="IPR013783">
    <property type="entry name" value="Ig-like_fold"/>
</dbReference>
<feature type="domain" description="Glycoside hydrolase family 2" evidence="8">
    <location>
        <begin position="707"/>
        <end position="797"/>
    </location>
</feature>
<evidence type="ECO:0000259" key="8">
    <source>
        <dbReference type="Pfam" id="PF18565"/>
    </source>
</evidence>
<dbReference type="InterPro" id="IPR051913">
    <property type="entry name" value="GH2_Domain-Containing"/>
</dbReference>
<evidence type="ECO:0000256" key="3">
    <source>
        <dbReference type="ARBA" id="ARBA00023295"/>
    </source>
</evidence>
<dbReference type="Pfam" id="PF02836">
    <property type="entry name" value="Glyco_hydro_2_C"/>
    <property type="match status" value="1"/>
</dbReference>